<gene>
    <name evidence="10" type="ORF">A4H34_04165</name>
</gene>
<dbReference type="Pfam" id="PF00857">
    <property type="entry name" value="Isochorismatase"/>
    <property type="match status" value="1"/>
</dbReference>
<dbReference type="AlphaFoldDB" id="A0A179B539"/>
<dbReference type="EC" id="3.5.1.19" evidence="6"/>
<comment type="caution">
    <text evidence="10">The sequence shown here is derived from an EMBL/GenBank/DDBJ whole genome shotgun (WGS) entry which is preliminary data.</text>
</comment>
<evidence type="ECO:0000256" key="7">
    <source>
        <dbReference type="ARBA" id="ARBA00043224"/>
    </source>
</evidence>
<feature type="region of interest" description="Disordered" evidence="8">
    <location>
        <begin position="303"/>
        <end position="326"/>
    </location>
</feature>
<dbReference type="Proteomes" id="UP000078368">
    <property type="component" value="Unassembled WGS sequence"/>
</dbReference>
<name>A0A179B539_9ACTO</name>
<sequence length="326" mass="34378">MAETRALIIVDVQPTFCEGGALAVEGGNATAERIADFVTENADEYAMIVTTQDWHVNPGSHFSEDPDFIDTWPPHALAGTAEAELHEAVASLPIDAAVKKGEYEAAYSGFEGRDADGRFLEEILRAAEIEEVDVVGIAESHCVKETALDALKAGWPTRVLSDLTVPVSEELGIAARTEMDEAGVEQVASMSAFGFYEEGEDAPIPGDDASLAGAIGGDAYGSLYGSDGGYADGIDADAYGEEGTLRDGDPHSDGGDRYGDLDEDGEEPDLATRLTAGLGAGLSLSGEADDVDLDDFDIDIDEEIDFSDDADETDFDFSDIDDAPTL</sequence>
<proteinExistence type="inferred from homology"/>
<evidence type="ECO:0000256" key="4">
    <source>
        <dbReference type="ARBA" id="ARBA00022801"/>
    </source>
</evidence>
<dbReference type="PANTHER" id="PTHR11080">
    <property type="entry name" value="PYRAZINAMIDASE/NICOTINAMIDASE"/>
    <property type="match status" value="1"/>
</dbReference>
<evidence type="ECO:0000256" key="5">
    <source>
        <dbReference type="ARBA" id="ARBA00037900"/>
    </source>
</evidence>
<keyword evidence="2" id="KW-0662">Pyridine nucleotide biosynthesis</keyword>
<keyword evidence="4" id="KW-0378">Hydrolase</keyword>
<evidence type="ECO:0000256" key="2">
    <source>
        <dbReference type="ARBA" id="ARBA00022642"/>
    </source>
</evidence>
<dbReference type="InterPro" id="IPR000868">
    <property type="entry name" value="Isochorismatase-like_dom"/>
</dbReference>
<dbReference type="InterPro" id="IPR036380">
    <property type="entry name" value="Isochorismatase-like_sf"/>
</dbReference>
<protein>
    <recommendedName>
        <fullName evidence="6">nicotinamidase</fullName>
        <ecNumber evidence="6">3.5.1.19</ecNumber>
    </recommendedName>
    <alternativeName>
        <fullName evidence="7">Nicotinamide deamidase</fullName>
    </alternativeName>
</protein>
<evidence type="ECO:0000259" key="9">
    <source>
        <dbReference type="Pfam" id="PF00857"/>
    </source>
</evidence>
<dbReference type="RefSeq" id="WP_064231185.1">
    <property type="nucleotide sequence ID" value="NZ_LVZK01000001.1"/>
</dbReference>
<evidence type="ECO:0000256" key="1">
    <source>
        <dbReference type="ARBA" id="ARBA00006336"/>
    </source>
</evidence>
<dbReference type="SUPFAM" id="SSF52499">
    <property type="entry name" value="Isochorismatase-like hydrolases"/>
    <property type="match status" value="1"/>
</dbReference>
<dbReference type="EMBL" id="LVZK01000001">
    <property type="protein sequence ID" value="OAP86353.1"/>
    <property type="molecule type" value="Genomic_DNA"/>
</dbReference>
<dbReference type="Gene3D" id="3.40.50.850">
    <property type="entry name" value="Isochorismatase-like"/>
    <property type="match status" value="1"/>
</dbReference>
<evidence type="ECO:0000256" key="6">
    <source>
        <dbReference type="ARBA" id="ARBA00039017"/>
    </source>
</evidence>
<dbReference type="GO" id="GO:0046872">
    <property type="term" value="F:metal ion binding"/>
    <property type="evidence" value="ECO:0007669"/>
    <property type="project" value="UniProtKB-KW"/>
</dbReference>
<keyword evidence="11" id="KW-1185">Reference proteome</keyword>
<comment type="pathway">
    <text evidence="5">Cofactor biosynthesis; nicotinate biosynthesis; nicotinate from nicotinamide: step 1/1.</text>
</comment>
<evidence type="ECO:0000256" key="3">
    <source>
        <dbReference type="ARBA" id="ARBA00022723"/>
    </source>
</evidence>
<dbReference type="OrthoDB" id="9791276at2"/>
<feature type="compositionally biased region" description="Basic and acidic residues" evidence="8">
    <location>
        <begin position="243"/>
        <end position="260"/>
    </location>
</feature>
<dbReference type="PANTHER" id="PTHR11080:SF2">
    <property type="entry name" value="LD05707P"/>
    <property type="match status" value="1"/>
</dbReference>
<dbReference type="GO" id="GO:0008936">
    <property type="term" value="F:nicotinamidase activity"/>
    <property type="evidence" value="ECO:0007669"/>
    <property type="project" value="UniProtKB-EC"/>
</dbReference>
<evidence type="ECO:0000313" key="10">
    <source>
        <dbReference type="EMBL" id="OAP86353.1"/>
    </source>
</evidence>
<reference evidence="10 11" key="1">
    <citation type="submission" date="2016-04" db="EMBL/GenBank/DDBJ databases">
        <title>Peptidophaga gingivicola gen. nov., sp. nov., isolated from human subgingival plaque.</title>
        <authorList>
            <person name="Beall C.J."/>
            <person name="Mokrzan E.M."/>
            <person name="Griffen A.L."/>
            <person name="Leys E.J."/>
        </authorList>
    </citation>
    <scope>NUCLEOTIDE SEQUENCE [LARGE SCALE GENOMIC DNA]</scope>
    <source>
        <strain evidence="10 11">BA112</strain>
    </source>
</reference>
<dbReference type="STRING" id="1823756.A4H34_04165"/>
<organism evidence="10 11">
    <name type="scientific">Peptidiphaga gingivicola</name>
    <dbReference type="NCBI Taxonomy" id="2741497"/>
    <lineage>
        <taxon>Bacteria</taxon>
        <taxon>Bacillati</taxon>
        <taxon>Actinomycetota</taxon>
        <taxon>Actinomycetes</taxon>
        <taxon>Actinomycetales</taxon>
        <taxon>Actinomycetaceae</taxon>
        <taxon>Peptidiphaga</taxon>
    </lineage>
</organism>
<evidence type="ECO:0000313" key="11">
    <source>
        <dbReference type="Proteomes" id="UP000078368"/>
    </source>
</evidence>
<keyword evidence="3" id="KW-0479">Metal-binding</keyword>
<comment type="similarity">
    <text evidence="1">Belongs to the isochorismatase family.</text>
</comment>
<accession>A0A179B539</accession>
<dbReference type="GO" id="GO:0019363">
    <property type="term" value="P:pyridine nucleotide biosynthetic process"/>
    <property type="evidence" value="ECO:0007669"/>
    <property type="project" value="UniProtKB-KW"/>
</dbReference>
<feature type="domain" description="Isochorismatase-like" evidence="9">
    <location>
        <begin position="6"/>
        <end position="184"/>
    </location>
</feature>
<dbReference type="InterPro" id="IPR052347">
    <property type="entry name" value="Isochorismatase_Nicotinamidase"/>
</dbReference>
<feature type="region of interest" description="Disordered" evidence="8">
    <location>
        <begin position="240"/>
        <end position="274"/>
    </location>
</feature>
<evidence type="ECO:0000256" key="8">
    <source>
        <dbReference type="SAM" id="MobiDB-lite"/>
    </source>
</evidence>